<organism evidence="1 2">
    <name type="scientific">Eretmocerus hayati</name>
    <dbReference type="NCBI Taxonomy" id="131215"/>
    <lineage>
        <taxon>Eukaryota</taxon>
        <taxon>Metazoa</taxon>
        <taxon>Ecdysozoa</taxon>
        <taxon>Arthropoda</taxon>
        <taxon>Hexapoda</taxon>
        <taxon>Insecta</taxon>
        <taxon>Pterygota</taxon>
        <taxon>Neoptera</taxon>
        <taxon>Endopterygota</taxon>
        <taxon>Hymenoptera</taxon>
        <taxon>Apocrita</taxon>
        <taxon>Proctotrupomorpha</taxon>
        <taxon>Chalcidoidea</taxon>
        <taxon>Aphelinidae</taxon>
        <taxon>Aphelininae</taxon>
        <taxon>Eretmocerus</taxon>
    </lineage>
</organism>
<name>A0ACC2NY76_9HYME</name>
<reference evidence="1" key="1">
    <citation type="submission" date="2023-04" db="EMBL/GenBank/DDBJ databases">
        <title>A chromosome-level genome assembly of the parasitoid wasp Eretmocerus hayati.</title>
        <authorList>
            <person name="Zhong Y."/>
            <person name="Liu S."/>
            <person name="Liu Y."/>
        </authorList>
    </citation>
    <scope>NUCLEOTIDE SEQUENCE</scope>
    <source>
        <strain evidence="1">ZJU_SS_LIU_2023</strain>
    </source>
</reference>
<gene>
    <name evidence="1" type="ORF">QAD02_012026</name>
</gene>
<evidence type="ECO:0000313" key="1">
    <source>
        <dbReference type="EMBL" id="KAJ8676240.1"/>
    </source>
</evidence>
<accession>A0ACC2NY76</accession>
<keyword evidence="2" id="KW-1185">Reference proteome</keyword>
<dbReference type="EMBL" id="CM056742">
    <property type="protein sequence ID" value="KAJ8676240.1"/>
    <property type="molecule type" value="Genomic_DNA"/>
</dbReference>
<comment type="caution">
    <text evidence="1">The sequence shown here is derived from an EMBL/GenBank/DDBJ whole genome shotgun (WGS) entry which is preliminary data.</text>
</comment>
<sequence length="889" mass="100893">MAEDPSSQRHWYTGKKKPKSTRNRQRQQNVIDSDTTVDDTCSDAVPSSNSSVSRETSDSTMTQESSNETSDQEALPNIQEQAQDLRALANQNGSGIEEMVDVQEDTSSDDETTSRAESDDDSSIMTDSSEASMSSVDEDSTVSDDDMMNTLSFARLINELKRDAANGRREITFKVSKAEVMLAVLKFSLKHSLCNTAVAGGFEMFNTFMGERWLPDTRYKVDKLLNPDDNVTFHGVCPQCKKYVSSFTRQDRSIHCQRCDIDIDVKKSTYKEYFALINIENELVNLVEMDADHYEKVRERCSGPIYDIRDFTDGQLYRKFFLSLPPDKRKDFITLLFSADGVPLFESSRFSIWPVQVIVNEISVSARAKKPIVSMIWFGKDKPDMNIFLSPFVSYMNQLSENGIICNIKGEKRKLHVFAICSPDDTRAREPMACMVSCASHYGCHWCLNPGVYIECGRGGAMKYSVTEEMPRLRIHEDVLRWMEESIDSEFAVFGFKRPSCLIHLTGFDMVPGFVPDPMHHADLGIIKQFTGYVMEPGQTLSLTPSQKSRIDGIVDGFAVPKHLQRLARKPSDKGHYKAVEWQNWGLHFSIPVYLEFPSLREFVKNWALFVTAYHKLMSDNITPAEIEVADRLMYEFSVRSEELLSTAVASYNLHQSLHLSQSVLDWGPARYHSCYWFEHGNGGLLKKVHAAKGVVHQVCRNVSLQQAELVLKRIVEKQHADDDTDDEEYDRIMSFVNHLDGKSTSKTMKGGNARYFGKPTSLSPALMAKFGLPETTVSFRRAVKSGCLYSSNNLRNIRSNNSFALTSDGLHIRISEFYYDAITGLERTLINRVDVEEIFEDLIMPIKRVIGISPEMETIGTDTIERICVFMEVGDKRYISPVPYQHQT</sequence>
<evidence type="ECO:0000313" key="2">
    <source>
        <dbReference type="Proteomes" id="UP001239111"/>
    </source>
</evidence>
<proteinExistence type="predicted"/>
<dbReference type="Proteomes" id="UP001239111">
    <property type="component" value="Chromosome 2"/>
</dbReference>
<protein>
    <submittedName>
        <fullName evidence="1">Uncharacterized protein</fullName>
    </submittedName>
</protein>